<dbReference type="SUPFAM" id="SSF48008">
    <property type="entry name" value="GntR ligand-binding domain-like"/>
    <property type="match status" value="1"/>
</dbReference>
<protein>
    <submittedName>
        <fullName evidence="5">FadR/GntR family transcriptional regulator</fullName>
    </submittedName>
</protein>
<name>A0ABV8FUX7_9ACTN</name>
<dbReference type="SUPFAM" id="SSF46785">
    <property type="entry name" value="Winged helix' DNA-binding domain"/>
    <property type="match status" value="1"/>
</dbReference>
<evidence type="ECO:0000313" key="6">
    <source>
        <dbReference type="Proteomes" id="UP001595847"/>
    </source>
</evidence>
<dbReference type="PRINTS" id="PR00035">
    <property type="entry name" value="HTHGNTR"/>
</dbReference>
<dbReference type="EMBL" id="JBHSBH010000015">
    <property type="protein sequence ID" value="MFC3998893.1"/>
    <property type="molecule type" value="Genomic_DNA"/>
</dbReference>
<dbReference type="PROSITE" id="PS50949">
    <property type="entry name" value="HTH_GNTR"/>
    <property type="match status" value="1"/>
</dbReference>
<proteinExistence type="predicted"/>
<evidence type="ECO:0000256" key="1">
    <source>
        <dbReference type="ARBA" id="ARBA00023015"/>
    </source>
</evidence>
<evidence type="ECO:0000259" key="4">
    <source>
        <dbReference type="PROSITE" id="PS50949"/>
    </source>
</evidence>
<dbReference type="Gene3D" id="1.20.120.530">
    <property type="entry name" value="GntR ligand-binding domain-like"/>
    <property type="match status" value="1"/>
</dbReference>
<dbReference type="RefSeq" id="WP_378537025.1">
    <property type="nucleotide sequence ID" value="NZ_JBHSBH010000015.1"/>
</dbReference>
<evidence type="ECO:0000256" key="2">
    <source>
        <dbReference type="ARBA" id="ARBA00023125"/>
    </source>
</evidence>
<keyword evidence="2" id="KW-0238">DNA-binding</keyword>
<keyword evidence="6" id="KW-1185">Reference proteome</keyword>
<dbReference type="InterPro" id="IPR000524">
    <property type="entry name" value="Tscrpt_reg_HTH_GntR"/>
</dbReference>
<evidence type="ECO:0000256" key="3">
    <source>
        <dbReference type="ARBA" id="ARBA00023163"/>
    </source>
</evidence>
<dbReference type="Proteomes" id="UP001595847">
    <property type="component" value="Unassembled WGS sequence"/>
</dbReference>
<keyword evidence="1" id="KW-0805">Transcription regulation</keyword>
<dbReference type="PANTHER" id="PTHR43537">
    <property type="entry name" value="TRANSCRIPTIONAL REGULATOR, GNTR FAMILY"/>
    <property type="match status" value="1"/>
</dbReference>
<dbReference type="InterPro" id="IPR011711">
    <property type="entry name" value="GntR_C"/>
</dbReference>
<organism evidence="5 6">
    <name type="scientific">Nocardiopsis sediminis</name>
    <dbReference type="NCBI Taxonomy" id="1778267"/>
    <lineage>
        <taxon>Bacteria</taxon>
        <taxon>Bacillati</taxon>
        <taxon>Actinomycetota</taxon>
        <taxon>Actinomycetes</taxon>
        <taxon>Streptosporangiales</taxon>
        <taxon>Nocardiopsidaceae</taxon>
        <taxon>Nocardiopsis</taxon>
    </lineage>
</organism>
<dbReference type="PANTHER" id="PTHR43537:SF5">
    <property type="entry name" value="UXU OPERON TRANSCRIPTIONAL REGULATOR"/>
    <property type="match status" value="1"/>
</dbReference>
<reference evidence="6" key="1">
    <citation type="journal article" date="2019" name="Int. J. Syst. Evol. Microbiol.">
        <title>The Global Catalogue of Microorganisms (GCM) 10K type strain sequencing project: providing services to taxonomists for standard genome sequencing and annotation.</title>
        <authorList>
            <consortium name="The Broad Institute Genomics Platform"/>
            <consortium name="The Broad Institute Genome Sequencing Center for Infectious Disease"/>
            <person name="Wu L."/>
            <person name="Ma J."/>
        </authorList>
    </citation>
    <scope>NUCLEOTIDE SEQUENCE [LARGE SCALE GENOMIC DNA]</scope>
    <source>
        <strain evidence="6">TBRC 1826</strain>
    </source>
</reference>
<dbReference type="InterPro" id="IPR036388">
    <property type="entry name" value="WH-like_DNA-bd_sf"/>
</dbReference>
<dbReference type="InterPro" id="IPR036390">
    <property type="entry name" value="WH_DNA-bd_sf"/>
</dbReference>
<comment type="caution">
    <text evidence="5">The sequence shown here is derived from an EMBL/GenBank/DDBJ whole genome shotgun (WGS) entry which is preliminary data.</text>
</comment>
<gene>
    <name evidence="5" type="ORF">ACFOVU_23430</name>
</gene>
<evidence type="ECO:0000313" key="5">
    <source>
        <dbReference type="EMBL" id="MFC3998893.1"/>
    </source>
</evidence>
<dbReference type="Pfam" id="PF00392">
    <property type="entry name" value="GntR"/>
    <property type="match status" value="1"/>
</dbReference>
<dbReference type="InterPro" id="IPR008920">
    <property type="entry name" value="TF_FadR/GntR_C"/>
</dbReference>
<dbReference type="SMART" id="SM00345">
    <property type="entry name" value="HTH_GNTR"/>
    <property type="match status" value="1"/>
</dbReference>
<sequence length="232" mass="25346">MGIDVSNLVRSLAEQATPEADTGRLRLPTERDLVASLEVSRGTLREQLSMLAMLGFVDRTQGRGSYLSVPDASFIQLHFDLSSQLGHLSSDQFGSAREMLEISVAETAARRATADDVDHLRALVDDMVHASADGDDDRALEADLAFHRGLVAIVDNPIFSLLHDGLSHVLRSEVVQRRRVAVERQPLKPGATRVTDTVHYGIVEAVGERDGDGARIAMRRHFEVWSSLTGGP</sequence>
<keyword evidence="3" id="KW-0804">Transcription</keyword>
<accession>A0ABV8FUX7</accession>
<dbReference type="Pfam" id="PF07729">
    <property type="entry name" value="FCD"/>
    <property type="match status" value="1"/>
</dbReference>
<feature type="domain" description="HTH gntR-type" evidence="4">
    <location>
        <begin position="2"/>
        <end position="70"/>
    </location>
</feature>
<dbReference type="Gene3D" id="1.10.10.10">
    <property type="entry name" value="Winged helix-like DNA-binding domain superfamily/Winged helix DNA-binding domain"/>
    <property type="match status" value="1"/>
</dbReference>
<dbReference type="SMART" id="SM00895">
    <property type="entry name" value="FCD"/>
    <property type="match status" value="1"/>
</dbReference>